<gene>
    <name evidence="1" type="ORF">T12_16359</name>
</gene>
<reference evidence="1 2" key="1">
    <citation type="submission" date="2015-01" db="EMBL/GenBank/DDBJ databases">
        <title>Evolution of Trichinella species and genotypes.</title>
        <authorList>
            <person name="Korhonen P.K."/>
            <person name="Edoardo P."/>
            <person name="Giuseppe L.R."/>
            <person name="Gasser R.B."/>
        </authorList>
    </citation>
    <scope>NUCLEOTIDE SEQUENCE [LARGE SCALE GENOMIC DNA]</scope>
    <source>
        <strain evidence="1">ISS2496</strain>
    </source>
</reference>
<dbReference type="EMBL" id="JYDQ01002929">
    <property type="protein sequence ID" value="KRY03310.1"/>
    <property type="molecule type" value="Genomic_DNA"/>
</dbReference>
<organism evidence="1 2">
    <name type="scientific">Trichinella patagoniensis</name>
    <dbReference type="NCBI Taxonomy" id="990121"/>
    <lineage>
        <taxon>Eukaryota</taxon>
        <taxon>Metazoa</taxon>
        <taxon>Ecdysozoa</taxon>
        <taxon>Nematoda</taxon>
        <taxon>Enoplea</taxon>
        <taxon>Dorylaimia</taxon>
        <taxon>Trichinellida</taxon>
        <taxon>Trichinellidae</taxon>
        <taxon>Trichinella</taxon>
    </lineage>
</organism>
<dbReference type="Proteomes" id="UP000054783">
    <property type="component" value="Unassembled WGS sequence"/>
</dbReference>
<name>A0A0V0YSQ5_9BILA</name>
<accession>A0A0V0YSQ5</accession>
<dbReference type="AlphaFoldDB" id="A0A0V0YSQ5"/>
<protein>
    <submittedName>
        <fullName evidence="1">Uncharacterized protein</fullName>
    </submittedName>
</protein>
<comment type="caution">
    <text evidence="1">The sequence shown here is derived from an EMBL/GenBank/DDBJ whole genome shotgun (WGS) entry which is preliminary data.</text>
</comment>
<proteinExistence type="predicted"/>
<sequence length="69" mass="8000">MSQSPTSIPCYVSYAVRHQSWLATFYKCFCCPQRGNKRNSCHQITTVTAPHSSLSSSYNFWRDVQYDDI</sequence>
<evidence type="ECO:0000313" key="2">
    <source>
        <dbReference type="Proteomes" id="UP000054783"/>
    </source>
</evidence>
<evidence type="ECO:0000313" key="1">
    <source>
        <dbReference type="EMBL" id="KRY03310.1"/>
    </source>
</evidence>
<keyword evidence="2" id="KW-1185">Reference proteome</keyword>